<dbReference type="Proteomes" id="UP000663877">
    <property type="component" value="Unassembled WGS sequence"/>
</dbReference>
<dbReference type="PANTHER" id="PTHR45911:SF4">
    <property type="entry name" value="MULTIPLE C2 AND TRANSMEMBRANE DOMAIN-CONTAINING PROTEIN"/>
    <property type="match status" value="1"/>
</dbReference>
<dbReference type="InterPro" id="IPR000008">
    <property type="entry name" value="C2_dom"/>
</dbReference>
<evidence type="ECO:0000313" key="5">
    <source>
        <dbReference type="EMBL" id="CAF1432146.1"/>
    </source>
</evidence>
<dbReference type="EMBL" id="CAJNOI010001684">
    <property type="protein sequence ID" value="CAF1432079.1"/>
    <property type="molecule type" value="Genomic_DNA"/>
</dbReference>
<keyword evidence="1" id="KW-0479">Metal-binding</keyword>
<sequence length="126" mass="14868">MAQLQVTIIEGKNLKKKDLWSESDPFVTIYFDDKEQIQKTKVIRNNKNPMWNQVFFFNHLKGQNILHVDVYDKDRIRNDIIGSIQINLEDLYDTGHSDTWYDLPSKSGKPSHGEIHLILDYESLKF</sequence>
<accession>A0A815NNS2</accession>
<keyword evidence="8" id="KW-1185">Reference proteome</keyword>
<dbReference type="CDD" id="cd00030">
    <property type="entry name" value="C2"/>
    <property type="match status" value="1"/>
</dbReference>
<comment type="caution">
    <text evidence="5">The sequence shown here is derived from an EMBL/GenBank/DDBJ whole genome shotgun (WGS) entry which is preliminary data.</text>
</comment>
<dbReference type="GO" id="GO:0016020">
    <property type="term" value="C:membrane"/>
    <property type="evidence" value="ECO:0007669"/>
    <property type="project" value="TreeGrafter"/>
</dbReference>
<reference evidence="5" key="1">
    <citation type="submission" date="2021-02" db="EMBL/GenBank/DDBJ databases">
        <authorList>
            <person name="Nowell W R."/>
        </authorList>
    </citation>
    <scope>NUCLEOTIDE SEQUENCE</scope>
</reference>
<feature type="domain" description="C2" evidence="3">
    <location>
        <begin position="1"/>
        <end position="101"/>
    </location>
</feature>
<evidence type="ECO:0000313" key="4">
    <source>
        <dbReference type="EMBL" id="CAF1432079.1"/>
    </source>
</evidence>
<dbReference type="Proteomes" id="UP000663832">
    <property type="component" value="Unassembled WGS sequence"/>
</dbReference>
<proteinExistence type="predicted"/>
<dbReference type="Gene3D" id="2.60.40.150">
    <property type="entry name" value="C2 domain"/>
    <property type="match status" value="1"/>
</dbReference>
<dbReference type="EMBL" id="CAJNOM010002017">
    <property type="protein sequence ID" value="CAF1624744.1"/>
    <property type="molecule type" value="Genomic_DNA"/>
</dbReference>
<dbReference type="SMART" id="SM00239">
    <property type="entry name" value="C2"/>
    <property type="match status" value="1"/>
</dbReference>
<dbReference type="InterPro" id="IPR035892">
    <property type="entry name" value="C2_domain_sf"/>
</dbReference>
<dbReference type="OrthoDB" id="270970at2759"/>
<evidence type="ECO:0000313" key="9">
    <source>
        <dbReference type="Proteomes" id="UP000663877"/>
    </source>
</evidence>
<evidence type="ECO:0000313" key="7">
    <source>
        <dbReference type="EMBL" id="CAF1624768.1"/>
    </source>
</evidence>
<evidence type="ECO:0000256" key="2">
    <source>
        <dbReference type="ARBA" id="ARBA00022837"/>
    </source>
</evidence>
<evidence type="ECO:0000313" key="6">
    <source>
        <dbReference type="EMBL" id="CAF1624744.1"/>
    </source>
</evidence>
<dbReference type="EMBL" id="CAJNOM010002018">
    <property type="protein sequence ID" value="CAF1624768.1"/>
    <property type="molecule type" value="Genomic_DNA"/>
</dbReference>
<dbReference type="Pfam" id="PF00168">
    <property type="entry name" value="C2"/>
    <property type="match status" value="1"/>
</dbReference>
<keyword evidence="2" id="KW-0106">Calcium</keyword>
<dbReference type="GO" id="GO:0005509">
    <property type="term" value="F:calcium ion binding"/>
    <property type="evidence" value="ECO:0007669"/>
    <property type="project" value="TreeGrafter"/>
</dbReference>
<evidence type="ECO:0000313" key="8">
    <source>
        <dbReference type="Proteomes" id="UP000663832"/>
    </source>
</evidence>
<dbReference type="AlphaFoldDB" id="A0A815NNS2"/>
<organism evidence="5 9">
    <name type="scientific">Adineta steineri</name>
    <dbReference type="NCBI Taxonomy" id="433720"/>
    <lineage>
        <taxon>Eukaryota</taxon>
        <taxon>Metazoa</taxon>
        <taxon>Spiralia</taxon>
        <taxon>Gnathifera</taxon>
        <taxon>Rotifera</taxon>
        <taxon>Eurotatoria</taxon>
        <taxon>Bdelloidea</taxon>
        <taxon>Adinetida</taxon>
        <taxon>Adinetidae</taxon>
        <taxon>Adineta</taxon>
    </lineage>
</organism>
<gene>
    <name evidence="4" type="ORF">BJG266_LOCUS39398</name>
    <name evidence="5" type="ORF">BJG266_LOCUS39402</name>
    <name evidence="6" type="ORF">QVE165_LOCUS56303</name>
    <name evidence="7" type="ORF">QVE165_LOCUS56307</name>
</gene>
<dbReference type="PANTHER" id="PTHR45911">
    <property type="entry name" value="C2 DOMAIN-CONTAINING PROTEIN"/>
    <property type="match status" value="1"/>
</dbReference>
<dbReference type="PROSITE" id="PS50004">
    <property type="entry name" value="C2"/>
    <property type="match status" value="1"/>
</dbReference>
<name>A0A815NNS2_9BILA</name>
<protein>
    <recommendedName>
        <fullName evidence="3">C2 domain-containing protein</fullName>
    </recommendedName>
</protein>
<dbReference type="EMBL" id="CAJNOI010001685">
    <property type="protein sequence ID" value="CAF1432146.1"/>
    <property type="molecule type" value="Genomic_DNA"/>
</dbReference>
<evidence type="ECO:0000259" key="3">
    <source>
        <dbReference type="PROSITE" id="PS50004"/>
    </source>
</evidence>
<evidence type="ECO:0000256" key="1">
    <source>
        <dbReference type="ARBA" id="ARBA00022723"/>
    </source>
</evidence>
<dbReference type="SUPFAM" id="SSF49562">
    <property type="entry name" value="C2 domain (Calcium/lipid-binding domain, CaLB)"/>
    <property type="match status" value="1"/>
</dbReference>